<keyword evidence="5 9" id="KW-0297">G-protein coupled receptor</keyword>
<dbReference type="AlphaFoldDB" id="A0A6P7P736"/>
<protein>
    <submittedName>
        <fullName evidence="13">C-X-C chemokine receptor type 5</fullName>
    </submittedName>
</protein>
<evidence type="ECO:0000256" key="4">
    <source>
        <dbReference type="ARBA" id="ARBA00022989"/>
    </source>
</evidence>
<keyword evidence="7 9" id="KW-0675">Receptor</keyword>
<dbReference type="InterPro" id="IPR000355">
    <property type="entry name" value="Chemokine_rcpt"/>
</dbReference>
<keyword evidence="3 9" id="KW-0812">Transmembrane</keyword>
<dbReference type="InParanoid" id="A0A6P7P736"/>
<feature type="transmembrane region" description="Helical" evidence="10">
    <location>
        <begin position="212"/>
        <end position="236"/>
    </location>
</feature>
<dbReference type="RefSeq" id="XP_029026003.1">
    <property type="nucleotide sequence ID" value="XM_029170170.3"/>
</dbReference>
<evidence type="ECO:0000256" key="5">
    <source>
        <dbReference type="ARBA" id="ARBA00023040"/>
    </source>
</evidence>
<dbReference type="GO" id="GO:0060326">
    <property type="term" value="P:cell chemotaxis"/>
    <property type="evidence" value="ECO:0007669"/>
    <property type="project" value="TreeGrafter"/>
</dbReference>
<keyword evidence="8 9" id="KW-0807">Transducer</keyword>
<feature type="transmembrane region" description="Helical" evidence="10">
    <location>
        <begin position="121"/>
        <end position="139"/>
    </location>
</feature>
<evidence type="ECO:0000256" key="3">
    <source>
        <dbReference type="ARBA" id="ARBA00022692"/>
    </source>
</evidence>
<evidence type="ECO:0000256" key="9">
    <source>
        <dbReference type="RuleBase" id="RU000688"/>
    </source>
</evidence>
<dbReference type="GO" id="GO:0006955">
    <property type="term" value="P:immune response"/>
    <property type="evidence" value="ECO:0007669"/>
    <property type="project" value="TreeGrafter"/>
</dbReference>
<dbReference type="InterPro" id="IPR017452">
    <property type="entry name" value="GPCR_Rhodpsn_7TM"/>
</dbReference>
<dbReference type="Pfam" id="PF00001">
    <property type="entry name" value="7tm_1"/>
    <property type="match status" value="1"/>
</dbReference>
<feature type="domain" description="G-protein coupled receptors family 1 profile" evidence="11">
    <location>
        <begin position="62"/>
        <end position="314"/>
    </location>
</feature>
<feature type="transmembrane region" description="Helical" evidence="10">
    <location>
        <begin position="160"/>
        <end position="182"/>
    </location>
</feature>
<organism evidence="12 13">
    <name type="scientific">Betta splendens</name>
    <name type="common">Siamese fighting fish</name>
    <dbReference type="NCBI Taxonomy" id="158456"/>
    <lineage>
        <taxon>Eukaryota</taxon>
        <taxon>Metazoa</taxon>
        <taxon>Chordata</taxon>
        <taxon>Craniata</taxon>
        <taxon>Vertebrata</taxon>
        <taxon>Euteleostomi</taxon>
        <taxon>Actinopterygii</taxon>
        <taxon>Neopterygii</taxon>
        <taxon>Teleostei</taxon>
        <taxon>Neoteleostei</taxon>
        <taxon>Acanthomorphata</taxon>
        <taxon>Anabantaria</taxon>
        <taxon>Anabantiformes</taxon>
        <taxon>Anabantoidei</taxon>
        <taxon>Osphronemidae</taxon>
        <taxon>Betta</taxon>
    </lineage>
</organism>
<dbReference type="PANTHER" id="PTHR10489:SF618">
    <property type="entry name" value="C-X-C CHEMOKINE RECEPTOR TYPE 5"/>
    <property type="match status" value="1"/>
</dbReference>
<keyword evidence="2" id="KW-1003">Cell membrane</keyword>
<dbReference type="PRINTS" id="PR00657">
    <property type="entry name" value="CCCHEMOKINER"/>
</dbReference>
<dbReference type="InterPro" id="IPR000276">
    <property type="entry name" value="GPCR_Rhodpsn"/>
</dbReference>
<keyword evidence="12" id="KW-1185">Reference proteome</keyword>
<reference evidence="13" key="1">
    <citation type="submission" date="2025-08" db="UniProtKB">
        <authorList>
            <consortium name="RefSeq"/>
        </authorList>
    </citation>
    <scope>IDENTIFICATION</scope>
</reference>
<evidence type="ECO:0000313" key="13">
    <source>
        <dbReference type="RefSeq" id="XP_029026003.1"/>
    </source>
</evidence>
<evidence type="ECO:0000259" key="11">
    <source>
        <dbReference type="PROSITE" id="PS50262"/>
    </source>
</evidence>
<evidence type="ECO:0000256" key="2">
    <source>
        <dbReference type="ARBA" id="ARBA00022475"/>
    </source>
</evidence>
<feature type="transmembrane region" description="Helical" evidence="10">
    <location>
        <begin position="248"/>
        <end position="266"/>
    </location>
</feature>
<name>A0A6P7P736_BETSP</name>
<proteinExistence type="inferred from homology"/>
<dbReference type="GO" id="GO:0019957">
    <property type="term" value="F:C-C chemokine binding"/>
    <property type="evidence" value="ECO:0007669"/>
    <property type="project" value="TreeGrafter"/>
</dbReference>
<keyword evidence="4 10" id="KW-1133">Transmembrane helix</keyword>
<gene>
    <name evidence="13" type="primary">LOC114867495</name>
</gene>
<dbReference type="SUPFAM" id="SSF81321">
    <property type="entry name" value="Family A G protein-coupled receptor-like"/>
    <property type="match status" value="1"/>
</dbReference>
<dbReference type="PROSITE" id="PS50262">
    <property type="entry name" value="G_PROTEIN_RECEP_F1_2"/>
    <property type="match status" value="1"/>
</dbReference>
<keyword evidence="6 10" id="KW-0472">Membrane</keyword>
<dbReference type="PANTHER" id="PTHR10489">
    <property type="entry name" value="CELL ADHESION MOLECULE"/>
    <property type="match status" value="1"/>
</dbReference>
<dbReference type="GO" id="GO:0009897">
    <property type="term" value="C:external side of plasma membrane"/>
    <property type="evidence" value="ECO:0007669"/>
    <property type="project" value="TreeGrafter"/>
</dbReference>
<dbReference type="InterPro" id="IPR050119">
    <property type="entry name" value="CCR1-9-like"/>
</dbReference>
<evidence type="ECO:0000256" key="10">
    <source>
        <dbReference type="SAM" id="Phobius"/>
    </source>
</evidence>
<evidence type="ECO:0000313" key="12">
    <source>
        <dbReference type="Proteomes" id="UP000515150"/>
    </source>
</evidence>
<comment type="subcellular location">
    <subcellularLocation>
        <location evidence="1">Cell membrane</location>
        <topology evidence="1">Multi-pass membrane protein</topology>
    </subcellularLocation>
</comment>
<dbReference type="GO" id="GO:0016493">
    <property type="term" value="F:C-C chemokine receptor activity"/>
    <property type="evidence" value="ECO:0007669"/>
    <property type="project" value="TreeGrafter"/>
</dbReference>
<dbReference type="GO" id="GO:0007204">
    <property type="term" value="P:positive regulation of cytosolic calcium ion concentration"/>
    <property type="evidence" value="ECO:0007669"/>
    <property type="project" value="TreeGrafter"/>
</dbReference>
<evidence type="ECO:0000256" key="1">
    <source>
        <dbReference type="ARBA" id="ARBA00004651"/>
    </source>
</evidence>
<dbReference type="PROSITE" id="PS00237">
    <property type="entry name" value="G_PROTEIN_RECEP_F1_1"/>
    <property type="match status" value="1"/>
</dbReference>
<dbReference type="GO" id="GO:0019722">
    <property type="term" value="P:calcium-mediated signaling"/>
    <property type="evidence" value="ECO:0007669"/>
    <property type="project" value="TreeGrafter"/>
</dbReference>
<dbReference type="OrthoDB" id="10053194at2759"/>
<dbReference type="KEGG" id="bspl:114867495"/>
<dbReference type="PRINTS" id="PR00237">
    <property type="entry name" value="GPCRRHODOPSN"/>
</dbReference>
<evidence type="ECO:0000256" key="8">
    <source>
        <dbReference type="ARBA" id="ARBA00023224"/>
    </source>
</evidence>
<sequence length="365" mass="41173">MGSVVYELTGGPYDDGNYTDSYDNYTDIDDNYCGADKMDMQVFNVTFQSVLYSFIFLLGVAGNGLMITVLLRRGRVLRITEIYLLHLAVADLMLLFTFPFNVAETLGEWLFGEFLCKLMGLVKNLNIFCGSLLLACIGFDRYLAIVRAIPSLQSRRPRTVHLLCISLWLVCLALSIPNVVFLSVSRTNTSKLTCFYSNYEMHSNNWVLTNRVFEHVCFFLPLAVMSYCYTAVVITLRSSQKSQATKGAIRLALLITVIFCFCWLPYNITLLIDTLAEVQVIKYEKCSYYVATQAAVDVTRSLGFSHCCLNPFLYAFVGVRFRNELIQLLCKAGCSRLCLPFTKAQSHSRPSVSEGVTTTSSYVFM</sequence>
<evidence type="ECO:0000256" key="6">
    <source>
        <dbReference type="ARBA" id="ARBA00023136"/>
    </source>
</evidence>
<feature type="transmembrane region" description="Helical" evidence="10">
    <location>
        <begin position="83"/>
        <end position="101"/>
    </location>
</feature>
<comment type="similarity">
    <text evidence="9">Belongs to the G-protein coupled receptor 1 family.</text>
</comment>
<dbReference type="GeneID" id="114867495"/>
<evidence type="ECO:0000256" key="7">
    <source>
        <dbReference type="ARBA" id="ARBA00023170"/>
    </source>
</evidence>
<accession>A0A6P7P736</accession>
<feature type="transmembrane region" description="Helical" evidence="10">
    <location>
        <begin position="50"/>
        <end position="71"/>
    </location>
</feature>
<dbReference type="Proteomes" id="UP000515150">
    <property type="component" value="Chromosome 13"/>
</dbReference>
<dbReference type="Gene3D" id="1.20.1070.10">
    <property type="entry name" value="Rhodopsin 7-helix transmembrane proteins"/>
    <property type="match status" value="1"/>
</dbReference>